<protein>
    <submittedName>
        <fullName evidence="5">RHTO0S06e08922g1_1</fullName>
    </submittedName>
</protein>
<gene>
    <name evidence="5" type="ORF">RHTO0S_06e08922g</name>
</gene>
<dbReference type="PROSITE" id="PS51257">
    <property type="entry name" value="PROKAR_LIPOPROTEIN"/>
    <property type="match status" value="1"/>
</dbReference>
<accession>A0A061AWM2</accession>
<dbReference type="AlphaFoldDB" id="A0A061AWM2"/>
<dbReference type="InterPro" id="IPR002401">
    <property type="entry name" value="Cyt_P450_E_grp-I"/>
</dbReference>
<comment type="similarity">
    <text evidence="1">Belongs to the cytochrome P450 family.</text>
</comment>
<dbReference type="EMBL" id="LK052941">
    <property type="protein sequence ID" value="CDR42026.1"/>
    <property type="molecule type" value="Genomic_DNA"/>
</dbReference>
<name>A0A061AWM2_RHOTO</name>
<comment type="cofactor">
    <cofactor evidence="3">
        <name>heme</name>
        <dbReference type="ChEBI" id="CHEBI:30413"/>
    </cofactor>
</comment>
<dbReference type="PRINTS" id="PR00385">
    <property type="entry name" value="P450"/>
</dbReference>
<dbReference type="InterPro" id="IPR001128">
    <property type="entry name" value="Cyt_P450"/>
</dbReference>
<keyword evidence="3" id="KW-0408">Iron</keyword>
<evidence type="ECO:0000313" key="5">
    <source>
        <dbReference type="EMBL" id="CDR42026.1"/>
    </source>
</evidence>
<dbReference type="GO" id="GO:0020037">
    <property type="term" value="F:heme binding"/>
    <property type="evidence" value="ECO:0007669"/>
    <property type="project" value="InterPro"/>
</dbReference>
<reference evidence="5" key="1">
    <citation type="journal article" date="2014" name="Genome Announc.">
        <title>Draft genome sequence of Rhodosporidium toruloides CECT1137, an oleaginous yeast of biotechnological interest.</title>
        <authorList>
            <person name="Morin N."/>
            <person name="Calcas X."/>
            <person name="Devillers H."/>
            <person name="Durrens P."/>
            <person name="Sherman D.J."/>
            <person name="Nicaud J.-M."/>
            <person name="Neuveglise C."/>
        </authorList>
    </citation>
    <scope>NUCLEOTIDE SEQUENCE</scope>
    <source>
        <strain evidence="5">CECT1137</strain>
    </source>
</reference>
<keyword evidence="3" id="KW-0349">Heme</keyword>
<keyword evidence="4" id="KW-1133">Transmembrane helix</keyword>
<evidence type="ECO:0000256" key="4">
    <source>
        <dbReference type="SAM" id="Phobius"/>
    </source>
</evidence>
<sequence>MDKVEHALAFGWAHPILSAATLLLGCVVGYTVYLLGCSIILPRLSPLHDLPGPPPESLLYGNVKRILQDPPGVPHIEWNDKYGGVVQYRGFFGETRLLLFDPTALNHVLLSNAYDYPKPEEVRGDLALILGKGVLFAEGEDHRRQRRIMNPSFGPAHLRELVPSFFEHANELRDVWKDLIAQGHSDEKVWKDEEKAQEYAKTKPEGEALVNVIAWLNRLTLDIIGDAGFGYRFDAVAQHNNALGAAFSSMFSPRAAARKPTPYRIMLQRTIGFFVRKLPILKIADWVPNERFKQVREGFRTVQSESDKIIQLKMNDAVEKDGVESVRAGKDLIALLLKSTQGEGKAKMTQAELRGQLTTFLLAGHETTSTALTWTLLTLSRQPEAQEKLRQEIRAARRKARSEGREELESRELDALPYLDGVAREILRLEAPVSATVRHAGKDDFIPLGTPVRSRYDPDRLISSIPIKKGQTVFIPILAVNRSKKIFGDDAHEFKPERWMQSENGEGKKIEGGVGVYSQNLTFLAGPRSCIGYKFAVLELKAILSVLIDNFEFSLRDPNFEVEHRSIIVTRPLVVGEETDGNKMPLRVRLAERDEE</sequence>
<keyword evidence="3" id="KW-0479">Metal-binding</keyword>
<evidence type="ECO:0000256" key="1">
    <source>
        <dbReference type="ARBA" id="ARBA00010617"/>
    </source>
</evidence>
<feature type="binding site" description="axial binding residue" evidence="3">
    <location>
        <position position="530"/>
    </location>
    <ligand>
        <name>heme</name>
        <dbReference type="ChEBI" id="CHEBI:30413"/>
    </ligand>
    <ligandPart>
        <name>Fe</name>
        <dbReference type="ChEBI" id="CHEBI:18248"/>
    </ligandPart>
</feature>
<evidence type="ECO:0000256" key="2">
    <source>
        <dbReference type="ARBA" id="ARBA00023002"/>
    </source>
</evidence>
<dbReference type="InterPro" id="IPR050121">
    <property type="entry name" value="Cytochrome_P450_monoxygenase"/>
</dbReference>
<dbReference type="CDD" id="cd11069">
    <property type="entry name" value="CYP_FUM15-like"/>
    <property type="match status" value="1"/>
</dbReference>
<dbReference type="OrthoDB" id="1470350at2759"/>
<keyword evidence="4" id="KW-0472">Membrane</keyword>
<dbReference type="Gene3D" id="1.10.630.10">
    <property type="entry name" value="Cytochrome P450"/>
    <property type="match status" value="1"/>
</dbReference>
<dbReference type="GO" id="GO:0004497">
    <property type="term" value="F:monooxygenase activity"/>
    <property type="evidence" value="ECO:0007669"/>
    <property type="project" value="InterPro"/>
</dbReference>
<dbReference type="PANTHER" id="PTHR24305">
    <property type="entry name" value="CYTOCHROME P450"/>
    <property type="match status" value="1"/>
</dbReference>
<dbReference type="SUPFAM" id="SSF48264">
    <property type="entry name" value="Cytochrome P450"/>
    <property type="match status" value="1"/>
</dbReference>
<dbReference type="PRINTS" id="PR00463">
    <property type="entry name" value="EP450I"/>
</dbReference>
<keyword evidence="2" id="KW-0560">Oxidoreductase</keyword>
<organism evidence="5">
    <name type="scientific">Rhodotorula toruloides</name>
    <name type="common">Yeast</name>
    <name type="synonym">Rhodosporidium toruloides</name>
    <dbReference type="NCBI Taxonomy" id="5286"/>
    <lineage>
        <taxon>Eukaryota</taxon>
        <taxon>Fungi</taxon>
        <taxon>Dikarya</taxon>
        <taxon>Basidiomycota</taxon>
        <taxon>Pucciniomycotina</taxon>
        <taxon>Microbotryomycetes</taxon>
        <taxon>Sporidiobolales</taxon>
        <taxon>Sporidiobolaceae</taxon>
        <taxon>Rhodotorula</taxon>
    </lineage>
</organism>
<keyword evidence="4" id="KW-0812">Transmembrane</keyword>
<dbReference type="Pfam" id="PF00067">
    <property type="entry name" value="p450"/>
    <property type="match status" value="1"/>
</dbReference>
<evidence type="ECO:0000256" key="3">
    <source>
        <dbReference type="PIRSR" id="PIRSR602401-1"/>
    </source>
</evidence>
<dbReference type="GO" id="GO:0005506">
    <property type="term" value="F:iron ion binding"/>
    <property type="evidence" value="ECO:0007669"/>
    <property type="project" value="InterPro"/>
</dbReference>
<proteinExistence type="inferred from homology"/>
<dbReference type="GO" id="GO:0016705">
    <property type="term" value="F:oxidoreductase activity, acting on paired donors, with incorporation or reduction of molecular oxygen"/>
    <property type="evidence" value="ECO:0007669"/>
    <property type="project" value="InterPro"/>
</dbReference>
<feature type="transmembrane region" description="Helical" evidence="4">
    <location>
        <begin position="12"/>
        <end position="35"/>
    </location>
</feature>
<dbReference type="InterPro" id="IPR036396">
    <property type="entry name" value="Cyt_P450_sf"/>
</dbReference>
<dbReference type="PANTHER" id="PTHR24305:SF166">
    <property type="entry name" value="CYTOCHROME P450 12A4, MITOCHONDRIAL-RELATED"/>
    <property type="match status" value="1"/>
</dbReference>